<comment type="similarity">
    <text evidence="1">Belongs to the CdaR family.</text>
</comment>
<dbReference type="InterPro" id="IPR041522">
    <property type="entry name" value="CdaR_GGDEF"/>
</dbReference>
<dbReference type="Pfam" id="PF13556">
    <property type="entry name" value="HTH_30"/>
    <property type="match status" value="1"/>
</dbReference>
<evidence type="ECO:0000259" key="2">
    <source>
        <dbReference type="Pfam" id="PF13556"/>
    </source>
</evidence>
<gene>
    <name evidence="4" type="ORF">HEB29_005150</name>
</gene>
<proteinExistence type="inferred from homology"/>
<accession>A0A7Y9HHF5</accession>
<dbReference type="RefSeq" id="WP_256669116.1">
    <property type="nucleotide sequence ID" value="NZ_BAAAUE010000013.1"/>
</dbReference>
<name>A0A7Y9HHF5_9ACTN</name>
<feature type="domain" description="CdaR GGDEF-like" evidence="3">
    <location>
        <begin position="306"/>
        <end position="426"/>
    </location>
</feature>
<dbReference type="InterPro" id="IPR025736">
    <property type="entry name" value="PucR_C-HTH_dom"/>
</dbReference>
<dbReference type="EMBL" id="JACCCF010000001">
    <property type="protein sequence ID" value="NYE44139.1"/>
    <property type="molecule type" value="Genomic_DNA"/>
</dbReference>
<organism evidence="4 5">
    <name type="scientific">Streptomyces fulvorobeus</name>
    <dbReference type="NCBI Taxonomy" id="284028"/>
    <lineage>
        <taxon>Bacteria</taxon>
        <taxon>Bacillati</taxon>
        <taxon>Actinomycetota</taxon>
        <taxon>Actinomycetes</taxon>
        <taxon>Kitasatosporales</taxon>
        <taxon>Streptomycetaceae</taxon>
        <taxon>Streptomyces</taxon>
    </lineage>
</organism>
<evidence type="ECO:0000313" key="4">
    <source>
        <dbReference type="EMBL" id="NYE44139.1"/>
    </source>
</evidence>
<evidence type="ECO:0000313" key="5">
    <source>
        <dbReference type="Proteomes" id="UP000530403"/>
    </source>
</evidence>
<reference evidence="4 5" key="1">
    <citation type="submission" date="2020-07" db="EMBL/GenBank/DDBJ databases">
        <title>Sequencing the genomes of 1000 actinobacteria strains.</title>
        <authorList>
            <person name="Klenk H.-P."/>
        </authorList>
    </citation>
    <scope>NUCLEOTIDE SEQUENCE [LARGE SCALE GENOMIC DNA]</scope>
    <source>
        <strain evidence="4 5">DSM 41455</strain>
    </source>
</reference>
<dbReference type="InterPro" id="IPR042070">
    <property type="entry name" value="PucR_C-HTH_sf"/>
</dbReference>
<dbReference type="PANTHER" id="PTHR33744:SF17">
    <property type="entry name" value="CONSERVED PROTEIN"/>
    <property type="match status" value="1"/>
</dbReference>
<dbReference type="InterPro" id="IPR051448">
    <property type="entry name" value="CdaR-like_regulators"/>
</dbReference>
<dbReference type="Gene3D" id="1.10.10.2840">
    <property type="entry name" value="PucR C-terminal helix-turn-helix domain"/>
    <property type="match status" value="1"/>
</dbReference>
<evidence type="ECO:0000256" key="1">
    <source>
        <dbReference type="ARBA" id="ARBA00006754"/>
    </source>
</evidence>
<sequence>MTSRPPHHVPVRGSTLRDILAFDDSGRLRLLLAPAGQDVAVRGVVFGDEEGTRSAEACAVLAVGPPVSSAGAVAAVRGAAGRGAAAVVLRETEGVLPAPEVLAAAEESGLAVLARAAWADWTDTAALLRSALSYAGTDRVEGPPEMPDAAAGGLSALAAAIAEYTGGAITIEDTRFRVLAHSATRSEADGVRRSTILGGRVPEWRVAELRRSGILHALWTSRDVIHRPADGDSPERLIIAVRSGPEVLGSIWVAADGRSLFPRAPDALRRAAEVAAPHLISHRLRESAAVRRRDHALRGLLYGRGDARTHAWSLGLSPDAPCAVLAVERADGALPPSAGRTLDVLALQAASYRSTVLVLREPERLLILLPVGSAQDRDVVRLAKELDALAVSLPGGAPVRVGAGSVVSSTLGAAASCEEALLVLRVLRGRGGGAEGEPRWATAAGLGPSLDVLRVLDAARPLWEAGSGPVHDLVRADLSAGGELVRSLAAYLDTSGDVARAAQRLVLHPNTLRYRLRRARERFGVDVDDPDTRLLLMLGVRLTAEN</sequence>
<evidence type="ECO:0008006" key="6">
    <source>
        <dbReference type="Google" id="ProtNLM"/>
    </source>
</evidence>
<comment type="caution">
    <text evidence="4">The sequence shown here is derived from an EMBL/GenBank/DDBJ whole genome shotgun (WGS) entry which is preliminary data.</text>
</comment>
<dbReference type="PANTHER" id="PTHR33744">
    <property type="entry name" value="CARBOHYDRATE DIACID REGULATOR"/>
    <property type="match status" value="1"/>
</dbReference>
<feature type="domain" description="PucR C-terminal helix-turn-helix" evidence="2">
    <location>
        <begin position="484"/>
        <end position="541"/>
    </location>
</feature>
<dbReference type="AlphaFoldDB" id="A0A7Y9HHF5"/>
<dbReference type="Proteomes" id="UP000530403">
    <property type="component" value="Unassembled WGS sequence"/>
</dbReference>
<dbReference type="Pfam" id="PF17853">
    <property type="entry name" value="GGDEF_2"/>
    <property type="match status" value="1"/>
</dbReference>
<evidence type="ECO:0000259" key="3">
    <source>
        <dbReference type="Pfam" id="PF17853"/>
    </source>
</evidence>
<protein>
    <recommendedName>
        <fullName evidence="6">DNA-binding protein</fullName>
    </recommendedName>
</protein>